<keyword evidence="19" id="KW-1185">Reference proteome</keyword>
<comment type="function">
    <text evidence="16">Probable transporter of a GTP-driven Fe(2+) uptake system.</text>
</comment>
<dbReference type="CDD" id="cd01879">
    <property type="entry name" value="FeoB"/>
    <property type="match status" value="1"/>
</dbReference>
<keyword evidence="10" id="KW-0406">Ion transport</keyword>
<evidence type="ECO:0000256" key="12">
    <source>
        <dbReference type="ARBA" id="ARBA00023136"/>
    </source>
</evidence>
<feature type="transmembrane region" description="Helical" evidence="16">
    <location>
        <begin position="315"/>
        <end position="338"/>
    </location>
</feature>
<dbReference type="PANTHER" id="PTHR43185">
    <property type="entry name" value="FERROUS IRON TRANSPORT PROTEIN B"/>
    <property type="match status" value="1"/>
</dbReference>
<keyword evidence="9 16" id="KW-0408">Iron</keyword>
<evidence type="ECO:0000313" key="18">
    <source>
        <dbReference type="EMBL" id="KPH63487.1"/>
    </source>
</evidence>
<dbReference type="NCBIfam" id="TIGR00437">
    <property type="entry name" value="feoB"/>
    <property type="match status" value="1"/>
</dbReference>
<dbReference type="Pfam" id="PF07664">
    <property type="entry name" value="FeoB_C"/>
    <property type="match status" value="1"/>
</dbReference>
<dbReference type="InterPro" id="IPR041069">
    <property type="entry name" value="FeoB_Cyto"/>
</dbReference>
<dbReference type="STRING" id="187330.AMS58_10295"/>
<name>A0A0N1MUC9_9GAMM</name>
<feature type="transmembrane region" description="Helical" evidence="16">
    <location>
        <begin position="703"/>
        <end position="723"/>
    </location>
</feature>
<dbReference type="GO" id="GO:0046872">
    <property type="term" value="F:metal ion binding"/>
    <property type="evidence" value="ECO:0007669"/>
    <property type="project" value="UniProtKB-KW"/>
</dbReference>
<evidence type="ECO:0000256" key="2">
    <source>
        <dbReference type="ARBA" id="ARBA00022448"/>
    </source>
</evidence>
<evidence type="ECO:0000256" key="6">
    <source>
        <dbReference type="ARBA" id="ARBA00022692"/>
    </source>
</evidence>
<accession>A0A0N1MUC9</accession>
<evidence type="ECO:0000256" key="5">
    <source>
        <dbReference type="ARBA" id="ARBA00022519"/>
    </source>
</evidence>
<dbReference type="InterPro" id="IPR003373">
    <property type="entry name" value="Fe2_transport_prot-B"/>
</dbReference>
<keyword evidence="6 16" id="KW-0812">Transmembrane</keyword>
<evidence type="ECO:0000256" key="3">
    <source>
        <dbReference type="ARBA" id="ARBA00022475"/>
    </source>
</evidence>
<feature type="transmembrane region" description="Helical" evidence="16">
    <location>
        <begin position="424"/>
        <end position="451"/>
    </location>
</feature>
<dbReference type="Pfam" id="PF02421">
    <property type="entry name" value="FeoB_N"/>
    <property type="match status" value="1"/>
</dbReference>
<feature type="binding site" evidence="14">
    <location>
        <begin position="9"/>
        <end position="16"/>
    </location>
    <ligand>
        <name>GTP</name>
        <dbReference type="ChEBI" id="CHEBI:37565"/>
        <label>1</label>
    </ligand>
</feature>
<dbReference type="RefSeq" id="WP_054454066.1">
    <property type="nucleotide sequence ID" value="NZ_LHPH01000008.1"/>
</dbReference>
<feature type="binding site" evidence="15">
    <location>
        <position position="21"/>
    </location>
    <ligand>
        <name>Mg(2+)</name>
        <dbReference type="ChEBI" id="CHEBI:18420"/>
        <label>2</label>
    </ligand>
</feature>
<dbReference type="Gene3D" id="1.10.287.1770">
    <property type="match status" value="1"/>
</dbReference>
<feature type="transmembrane region" description="Helical" evidence="16">
    <location>
        <begin position="675"/>
        <end position="696"/>
    </location>
</feature>
<dbReference type="InterPro" id="IPR006073">
    <property type="entry name" value="GTP-bd"/>
</dbReference>
<keyword evidence="12 16" id="KW-0472">Membrane</keyword>
<dbReference type="GO" id="GO:0005525">
    <property type="term" value="F:GTP binding"/>
    <property type="evidence" value="ECO:0007669"/>
    <property type="project" value="UniProtKB-KW"/>
</dbReference>
<dbReference type="PRINTS" id="PR00326">
    <property type="entry name" value="GTP1OBG"/>
</dbReference>
<dbReference type="OrthoDB" id="9809127at2"/>
<evidence type="ECO:0000256" key="4">
    <source>
        <dbReference type="ARBA" id="ARBA00022496"/>
    </source>
</evidence>
<feature type="transmembrane region" description="Helical" evidence="16">
    <location>
        <begin position="285"/>
        <end position="309"/>
    </location>
</feature>
<reference evidence="18 19" key="1">
    <citation type="submission" date="2015-08" db="EMBL/GenBank/DDBJ databases">
        <title>Draft Genome Sequence of Pseudoalteromonas porphyrae UCD-SED14.</title>
        <authorList>
            <person name="Coil D.A."/>
            <person name="Jospin G."/>
            <person name="Lee R.D."/>
            <person name="Eisen J.A."/>
        </authorList>
    </citation>
    <scope>NUCLEOTIDE SEQUENCE [LARGE SCALE GENOMIC DNA]</scope>
    <source>
        <strain evidence="18 19">UCD-SED14</strain>
    </source>
</reference>
<feature type="binding site" evidence="15">
    <location>
        <position position="24"/>
    </location>
    <ligand>
        <name>Mg(2+)</name>
        <dbReference type="ChEBI" id="CHEBI:18420"/>
        <label>2</label>
    </ligand>
</feature>
<evidence type="ECO:0000256" key="7">
    <source>
        <dbReference type="ARBA" id="ARBA00022741"/>
    </source>
</evidence>
<dbReference type="InterPro" id="IPR011642">
    <property type="entry name" value="Gate_dom"/>
</dbReference>
<feature type="binding site" evidence="14">
    <location>
        <begin position="118"/>
        <end position="121"/>
    </location>
    <ligand>
        <name>GTP</name>
        <dbReference type="ChEBI" id="CHEBI:37565"/>
        <label>1</label>
    </ligand>
</feature>
<evidence type="ECO:0000256" key="14">
    <source>
        <dbReference type="PIRSR" id="PIRSR603373-1"/>
    </source>
</evidence>
<keyword evidence="15" id="KW-0479">Metal-binding</keyword>
<evidence type="ECO:0000256" key="15">
    <source>
        <dbReference type="PIRSR" id="PIRSR603373-2"/>
    </source>
</evidence>
<feature type="transmembrane region" description="Helical" evidence="16">
    <location>
        <begin position="390"/>
        <end position="412"/>
    </location>
</feature>
<keyword evidence="5" id="KW-0997">Cell inner membrane</keyword>
<dbReference type="GO" id="GO:0005886">
    <property type="term" value="C:plasma membrane"/>
    <property type="evidence" value="ECO:0007669"/>
    <property type="project" value="UniProtKB-SubCell"/>
</dbReference>
<feature type="binding site" evidence="14">
    <location>
        <begin position="55"/>
        <end position="58"/>
    </location>
    <ligand>
        <name>GTP</name>
        <dbReference type="ChEBI" id="CHEBI:37565"/>
        <label>1</label>
    </ligand>
</feature>
<dbReference type="Proteomes" id="UP000037848">
    <property type="component" value="Unassembled WGS sequence"/>
</dbReference>
<dbReference type="NCBIfam" id="NF007105">
    <property type="entry name" value="PRK09554.1"/>
    <property type="match status" value="1"/>
</dbReference>
<dbReference type="NCBIfam" id="TIGR00231">
    <property type="entry name" value="small_GTP"/>
    <property type="match status" value="1"/>
</dbReference>
<keyword evidence="15" id="KW-0460">Magnesium</keyword>
<evidence type="ECO:0000256" key="11">
    <source>
        <dbReference type="ARBA" id="ARBA00023134"/>
    </source>
</evidence>
<sequence length="773" mass="84028">MNPNIAVIGNPNCGKTTLFNALTGSKQKVGNWSGVTIDKKIGQFKVADQRVDLVDLPGTYSLDVNSQTPLDEKIARDYALSGEAELIINILDASNLERNLYLTAQLLEMKVPLVIVLNMVDVAKRNGLVIDTKALEEKLGCPVIALSANNKKGITGLKLCIAKGLELKQVSSHVPHYDQKVMHATNKIVKSLQASDKKIDNVDTQWLALRLLEQDESCFSYADQDTQALAKTQFAQFADHHELDVLFANGRYEFAHQLADQVQNTKGVASDTISDKIDAIVINRFLGIPIFLAIMYVMFTVAVNVGGAFIDFFDIAVGAILVDGFGQILTSVGAPDWLRALLADGIGGGIQLVATFIPVIGFLYFCLAFIEDSGYMARAAFIMDRLMRAIGLPGKAFVPLIVGFGCNVPSVMATRTLETHKDRLLTIAMSPFMSCGARLSVYALFVAAFFTTNGQNLVFALYILGIVMAVLTGLVLKNTLFSPTLTPFILELPAYHMPTAKGVLYKAWERLKSFCMRAGKTIIVVFVILKILSSFGTDYTFGNDNTDKSMLSEISKFATPIFSPIGVEQDNWPATVGIFTGVFAKEAVVGTLDSLYSNLEGANTTSDEPVKVLDKVGEAFSSVPANLLDVFGNLLDPLGLNVANVSDQTSAAVDQDVNVSTYATMENLFSSQLAAFSYLVFVLLYTPCVAVMGAMYREAGMKWMLFVATWSTGLAYITASVVYQVGNFKHSPMFSAFWLLGCAVVVALAVSSMRIYGKRMAAKSRLIPVVNII</sequence>
<dbReference type="InterPro" id="IPR030389">
    <property type="entry name" value="G_FEOB_dom"/>
</dbReference>
<feature type="domain" description="FeoB-type G" evidence="17">
    <location>
        <begin position="2"/>
        <end position="167"/>
    </location>
</feature>
<keyword evidence="8 16" id="KW-1133">Transmembrane helix</keyword>
<dbReference type="PANTHER" id="PTHR43185:SF1">
    <property type="entry name" value="FE(2+) TRANSPORTER FEOB"/>
    <property type="match status" value="1"/>
</dbReference>
<evidence type="ECO:0000256" key="16">
    <source>
        <dbReference type="RuleBase" id="RU362098"/>
    </source>
</evidence>
<dbReference type="GO" id="GO:0015093">
    <property type="term" value="F:ferrous iron transmembrane transporter activity"/>
    <property type="evidence" value="ECO:0007669"/>
    <property type="project" value="UniProtKB-UniRule"/>
</dbReference>
<proteinExistence type="inferred from homology"/>
<evidence type="ECO:0000256" key="9">
    <source>
        <dbReference type="ARBA" id="ARBA00023004"/>
    </source>
</evidence>
<gene>
    <name evidence="18" type="ORF">ADS77_09430</name>
</gene>
<keyword evidence="7 14" id="KW-0547">Nucleotide-binding</keyword>
<keyword evidence="3" id="KW-1003">Cell membrane</keyword>
<evidence type="ECO:0000256" key="1">
    <source>
        <dbReference type="ARBA" id="ARBA00004429"/>
    </source>
</evidence>
<comment type="subcellular location">
    <subcellularLocation>
        <location evidence="1 16">Cell inner membrane</location>
        <topology evidence="1 16">Multi-pass membrane protein</topology>
    </subcellularLocation>
</comment>
<organism evidence="18 19">
    <name type="scientific">Pseudoalteromonas porphyrae</name>
    <dbReference type="NCBI Taxonomy" id="187330"/>
    <lineage>
        <taxon>Bacteria</taxon>
        <taxon>Pseudomonadati</taxon>
        <taxon>Pseudomonadota</taxon>
        <taxon>Gammaproteobacteria</taxon>
        <taxon>Alteromonadales</taxon>
        <taxon>Pseudoalteromonadaceae</taxon>
        <taxon>Pseudoalteromonas</taxon>
    </lineage>
</organism>
<keyword evidence="11 14" id="KW-0342">GTP-binding</keyword>
<comment type="caution">
    <text evidence="18">The sequence shown here is derived from an EMBL/GenBank/DDBJ whole genome shotgun (WGS) entry which is preliminary data.</text>
</comment>
<feature type="binding site" evidence="15">
    <location>
        <position position="23"/>
    </location>
    <ligand>
        <name>Mg(2+)</name>
        <dbReference type="ChEBI" id="CHEBI:18420"/>
        <label>2</label>
    </ligand>
</feature>
<comment type="similarity">
    <text evidence="16">Belongs to the TRAFAC class TrmE-Era-EngA-EngB-Septin-like GTPase superfamily. FeoB GTPase (TC 9.A.8) family.</text>
</comment>
<dbReference type="Pfam" id="PF17910">
    <property type="entry name" value="FeoB_Cyto"/>
    <property type="match status" value="1"/>
</dbReference>
<evidence type="ECO:0000256" key="8">
    <source>
        <dbReference type="ARBA" id="ARBA00022989"/>
    </source>
</evidence>
<dbReference type="InterPro" id="IPR005225">
    <property type="entry name" value="Small_GTP-bd"/>
</dbReference>
<dbReference type="InterPro" id="IPR027417">
    <property type="entry name" value="P-loop_NTPase"/>
</dbReference>
<evidence type="ECO:0000259" key="17">
    <source>
        <dbReference type="PROSITE" id="PS51711"/>
    </source>
</evidence>
<dbReference type="Pfam" id="PF07670">
    <property type="entry name" value="Gate"/>
    <property type="match status" value="2"/>
</dbReference>
<feature type="transmembrane region" description="Helical" evidence="16">
    <location>
        <begin position="457"/>
        <end position="476"/>
    </location>
</feature>
<dbReference type="PATRIC" id="fig|187330.3.peg.3964"/>
<dbReference type="Gene3D" id="3.40.50.300">
    <property type="entry name" value="P-loop containing nucleotide triphosphate hydrolases"/>
    <property type="match status" value="1"/>
</dbReference>
<evidence type="ECO:0000313" key="19">
    <source>
        <dbReference type="Proteomes" id="UP000037848"/>
    </source>
</evidence>
<dbReference type="InterPro" id="IPR011640">
    <property type="entry name" value="Fe2_transport_prot_B_C"/>
</dbReference>
<feature type="binding site" evidence="14">
    <location>
        <begin position="34"/>
        <end position="38"/>
    </location>
    <ligand>
        <name>GTP</name>
        <dbReference type="ChEBI" id="CHEBI:37565"/>
        <label>1</label>
    </ligand>
</feature>
<keyword evidence="4 16" id="KW-0410">Iron transport</keyword>
<dbReference type="SUPFAM" id="SSF52540">
    <property type="entry name" value="P-loop containing nucleoside triphosphate hydrolases"/>
    <property type="match status" value="1"/>
</dbReference>
<dbReference type="PROSITE" id="PS51711">
    <property type="entry name" value="G_FEOB"/>
    <property type="match status" value="1"/>
</dbReference>
<keyword evidence="2 16" id="KW-0813">Transport</keyword>
<feature type="transmembrane region" description="Helical" evidence="16">
    <location>
        <begin position="735"/>
        <end position="756"/>
    </location>
</feature>
<feature type="transmembrane region" description="Helical" evidence="16">
    <location>
        <begin position="350"/>
        <end position="370"/>
    </location>
</feature>
<dbReference type="AlphaFoldDB" id="A0A0N1MUC9"/>
<evidence type="ECO:0000256" key="13">
    <source>
        <dbReference type="NCBIfam" id="TIGR00437"/>
    </source>
</evidence>
<dbReference type="FunFam" id="3.40.50.300:FF:000426">
    <property type="entry name" value="Ferrous iron transport protein B"/>
    <property type="match status" value="1"/>
</dbReference>
<feature type="binding site" evidence="15">
    <location>
        <position position="20"/>
    </location>
    <ligand>
        <name>Mg(2+)</name>
        <dbReference type="ChEBI" id="CHEBI:18420"/>
        <label>2</label>
    </ligand>
</feature>
<evidence type="ECO:0000256" key="10">
    <source>
        <dbReference type="ARBA" id="ARBA00023065"/>
    </source>
</evidence>
<protein>
    <recommendedName>
        <fullName evidence="13 16">Ferrous iron transport protein B</fullName>
    </recommendedName>
</protein>
<dbReference type="InterPro" id="IPR050860">
    <property type="entry name" value="FeoB_GTPase"/>
</dbReference>
<dbReference type="EMBL" id="LHPH01000008">
    <property type="protein sequence ID" value="KPH63487.1"/>
    <property type="molecule type" value="Genomic_DNA"/>
</dbReference>